<dbReference type="EMBL" id="ADOS01000338">
    <property type="status" value="NOT_ANNOTATED_CDS"/>
    <property type="molecule type" value="Genomic_DNA"/>
</dbReference>
<keyword evidence="3" id="KW-1185">Reference proteome</keyword>
<dbReference type="EnsemblProtists" id="PYU1_T015108">
    <property type="protein sequence ID" value="PYU1_T015108"/>
    <property type="gene ID" value="PYU1_G015077"/>
</dbReference>
<proteinExistence type="predicted"/>
<accession>K3XD09</accession>
<organism evidence="2 3">
    <name type="scientific">Globisporangium ultimum (strain ATCC 200006 / CBS 805.95 / DAOM BR144)</name>
    <name type="common">Pythium ultimum</name>
    <dbReference type="NCBI Taxonomy" id="431595"/>
    <lineage>
        <taxon>Eukaryota</taxon>
        <taxon>Sar</taxon>
        <taxon>Stramenopiles</taxon>
        <taxon>Oomycota</taxon>
        <taxon>Peronosporomycetes</taxon>
        <taxon>Pythiales</taxon>
        <taxon>Pythiaceae</taxon>
        <taxon>Globisporangium</taxon>
    </lineage>
</organism>
<reference evidence="2" key="3">
    <citation type="submission" date="2015-02" db="UniProtKB">
        <authorList>
            <consortium name="EnsemblProtists"/>
        </authorList>
    </citation>
    <scope>IDENTIFICATION</scope>
    <source>
        <strain evidence="2">DAOM BR144</strain>
    </source>
</reference>
<dbReference type="Proteomes" id="UP000019132">
    <property type="component" value="Unassembled WGS sequence"/>
</dbReference>
<protein>
    <submittedName>
        <fullName evidence="2">Uncharacterized protein</fullName>
    </submittedName>
</protein>
<dbReference type="eggNOG" id="ENOG502S2I8">
    <property type="taxonomic scope" value="Eukaryota"/>
</dbReference>
<evidence type="ECO:0000313" key="3">
    <source>
        <dbReference type="Proteomes" id="UP000019132"/>
    </source>
</evidence>
<dbReference type="VEuPathDB" id="FungiDB:PYU1_G015077"/>
<dbReference type="OMA" id="FAWTFEA"/>
<reference evidence="3" key="2">
    <citation type="submission" date="2010-04" db="EMBL/GenBank/DDBJ databases">
        <authorList>
            <person name="Buell R."/>
            <person name="Hamilton J."/>
            <person name="Hostetler J."/>
        </authorList>
    </citation>
    <scope>NUCLEOTIDE SEQUENCE [LARGE SCALE GENOMIC DNA]</scope>
    <source>
        <strain evidence="3">DAOM:BR144</strain>
    </source>
</reference>
<dbReference type="HOGENOM" id="CLU_071450_0_0_1"/>
<dbReference type="AlphaFoldDB" id="K3XD09"/>
<feature type="compositionally biased region" description="Low complexity" evidence="1">
    <location>
        <begin position="26"/>
        <end position="35"/>
    </location>
</feature>
<name>K3XD09_GLOUD</name>
<dbReference type="InParanoid" id="K3XD09"/>
<evidence type="ECO:0000256" key="1">
    <source>
        <dbReference type="SAM" id="MobiDB-lite"/>
    </source>
</evidence>
<reference evidence="3" key="1">
    <citation type="journal article" date="2010" name="Genome Biol.">
        <title>Genome sequence of the necrotrophic plant pathogen Pythium ultimum reveals original pathogenicity mechanisms and effector repertoire.</title>
        <authorList>
            <person name="Levesque C.A."/>
            <person name="Brouwer H."/>
            <person name="Cano L."/>
            <person name="Hamilton J.P."/>
            <person name="Holt C."/>
            <person name="Huitema E."/>
            <person name="Raffaele S."/>
            <person name="Robideau G.P."/>
            <person name="Thines M."/>
            <person name="Win J."/>
            <person name="Zerillo M.M."/>
            <person name="Beakes G.W."/>
            <person name="Boore J.L."/>
            <person name="Busam D."/>
            <person name="Dumas B."/>
            <person name="Ferriera S."/>
            <person name="Fuerstenberg S.I."/>
            <person name="Gachon C.M."/>
            <person name="Gaulin E."/>
            <person name="Govers F."/>
            <person name="Grenville-Briggs L."/>
            <person name="Horner N."/>
            <person name="Hostetler J."/>
            <person name="Jiang R.H."/>
            <person name="Johnson J."/>
            <person name="Krajaejun T."/>
            <person name="Lin H."/>
            <person name="Meijer H.J."/>
            <person name="Moore B."/>
            <person name="Morris P."/>
            <person name="Phuntmart V."/>
            <person name="Puiu D."/>
            <person name="Shetty J."/>
            <person name="Stajich J.E."/>
            <person name="Tripathy S."/>
            <person name="Wawra S."/>
            <person name="van West P."/>
            <person name="Whitty B.R."/>
            <person name="Coutinho P.M."/>
            <person name="Henrissat B."/>
            <person name="Martin F."/>
            <person name="Thomas P.D."/>
            <person name="Tyler B.M."/>
            <person name="De Vries R.P."/>
            <person name="Kamoun S."/>
            <person name="Yandell M."/>
            <person name="Tisserat N."/>
            <person name="Buell C.R."/>
        </authorList>
    </citation>
    <scope>NUCLEOTIDE SEQUENCE</scope>
    <source>
        <strain evidence="3">DAOM:BR144</strain>
    </source>
</reference>
<sequence length="303" mass="34090">MLVTRRGRRAFMRAMQQQRLVPRAFSSSSPSSGSSPQPPSPRHWSGINTYYFSLRGLGIATRVVSNMQDFFRFYDNGVFAKSINDDARSAMYVLTQFPASTRVDLIEFKQAAEQVVHTVYEQMYAASNSKQTIPKAQEEALDSNATVGADAPTDPLWYLSSIASDSCAEVLKSKAAMQTKRLALKGASPRTTRVILEQLNVNRVEIAAVEYKSRRYGDEDAQQRGYDEEEWLEVHVQYDVTEHLQITTTNGEGIDDRKTINTTFTWTFESNVTDPDEVDWQIVDTTPFTETSAVLTPIKAAEK</sequence>
<evidence type="ECO:0000313" key="2">
    <source>
        <dbReference type="EnsemblProtists" id="PYU1_T015108"/>
    </source>
</evidence>
<feature type="region of interest" description="Disordered" evidence="1">
    <location>
        <begin position="21"/>
        <end position="42"/>
    </location>
</feature>